<evidence type="ECO:0008006" key="3">
    <source>
        <dbReference type="Google" id="ProtNLM"/>
    </source>
</evidence>
<dbReference type="EMBL" id="JAPFFF010000010">
    <property type="protein sequence ID" value="KAK8881044.1"/>
    <property type="molecule type" value="Genomic_DNA"/>
</dbReference>
<reference evidence="1 2" key="1">
    <citation type="submission" date="2024-04" db="EMBL/GenBank/DDBJ databases">
        <title>Tritrichomonas musculus Genome.</title>
        <authorList>
            <person name="Alves-Ferreira E."/>
            <person name="Grigg M."/>
            <person name="Lorenzi H."/>
            <person name="Galac M."/>
        </authorList>
    </citation>
    <scope>NUCLEOTIDE SEQUENCE [LARGE SCALE GENOMIC DNA]</scope>
    <source>
        <strain evidence="1 2">EAF2021</strain>
    </source>
</reference>
<organism evidence="1 2">
    <name type="scientific">Tritrichomonas musculus</name>
    <dbReference type="NCBI Taxonomy" id="1915356"/>
    <lineage>
        <taxon>Eukaryota</taxon>
        <taxon>Metamonada</taxon>
        <taxon>Parabasalia</taxon>
        <taxon>Tritrichomonadida</taxon>
        <taxon>Tritrichomonadidae</taxon>
        <taxon>Tritrichomonas</taxon>
    </lineage>
</organism>
<dbReference type="Proteomes" id="UP001470230">
    <property type="component" value="Unassembled WGS sequence"/>
</dbReference>
<gene>
    <name evidence="1" type="ORF">M9Y10_003771</name>
</gene>
<sequence length="182" mass="21141">MDGDSASNQLHLDFNKYFNSFKGKFNEDFLEYVGKYPKPIPISDWLHLLKNLRTRINENKIILFKGSDVITMQKIGEFLELEDAVMNSRGRPTMRDDLALRLINDKNISVLGNNEQYCGLKLMVPCVLFTIILQSENLSVEARKKWCLLSFEIITQVSKESQKLPHQRSEYTDNVAYLINMM</sequence>
<protein>
    <recommendedName>
        <fullName evidence="3">Initiator binding domain-containing protein</fullName>
    </recommendedName>
</protein>
<name>A0ABR2JQ76_9EUKA</name>
<comment type="caution">
    <text evidence="1">The sequence shown here is derived from an EMBL/GenBank/DDBJ whole genome shotgun (WGS) entry which is preliminary data.</text>
</comment>
<accession>A0ABR2JQ76</accession>
<keyword evidence="2" id="KW-1185">Reference proteome</keyword>
<evidence type="ECO:0000313" key="1">
    <source>
        <dbReference type="EMBL" id="KAK8881044.1"/>
    </source>
</evidence>
<evidence type="ECO:0000313" key="2">
    <source>
        <dbReference type="Proteomes" id="UP001470230"/>
    </source>
</evidence>
<proteinExistence type="predicted"/>